<protein>
    <recommendedName>
        <fullName evidence="2">RNA 2',3'-cyclic phosphodiesterase</fullName>
        <shortName evidence="2">RNA 2',3'-CPDase</shortName>
        <ecNumber evidence="2">3.1.4.58</ecNumber>
    </recommendedName>
</protein>
<dbReference type="SUPFAM" id="SSF55144">
    <property type="entry name" value="LigT-like"/>
    <property type="match status" value="1"/>
</dbReference>
<evidence type="ECO:0000256" key="1">
    <source>
        <dbReference type="ARBA" id="ARBA00022801"/>
    </source>
</evidence>
<dbReference type="Gene3D" id="3.90.1140.10">
    <property type="entry name" value="Cyclic phosphodiesterase"/>
    <property type="match status" value="1"/>
</dbReference>
<dbReference type="NCBIfam" id="TIGR02258">
    <property type="entry name" value="2_5_ligase"/>
    <property type="match status" value="1"/>
</dbReference>
<evidence type="ECO:0000256" key="2">
    <source>
        <dbReference type="HAMAP-Rule" id="MF_01940"/>
    </source>
</evidence>
<dbReference type="HAMAP" id="MF_01940">
    <property type="entry name" value="RNA_CPDase"/>
    <property type="match status" value="1"/>
</dbReference>
<dbReference type="InterPro" id="IPR009097">
    <property type="entry name" value="Cyclic_Pdiesterase"/>
</dbReference>
<dbReference type="Pfam" id="PF02834">
    <property type="entry name" value="LigT_PEase"/>
    <property type="match status" value="1"/>
</dbReference>
<feature type="domain" description="Phosphoesterase HXTX" evidence="3">
    <location>
        <begin position="7"/>
        <end position="93"/>
    </location>
</feature>
<sequence length="201" mass="22500">MRLFAALELPDHVVDELNQWWQSAQCFLKPSDWRPVSPHLWHLTLAFYGDVDGHDADDLAEALLQCAEKSPGMYLQSGGLGFFPRPARPRVFWAGVSEADEGKKLKRLAHCCRYAGHATVRKRTAGETAFRGHITVARSRGFPAAITPADFELIPEVSSISWCADRLSLFQSILQPDGPQYRRLETFELKGSAKGTRGLYV</sequence>
<name>A0A1L8CNB4_9PROT</name>
<reference evidence="4 5" key="1">
    <citation type="journal article" date="2017" name="Arch. Microbiol.">
        <title>Mariprofundus micogutta sp. nov., a novel iron-oxidizing zetaproteobacterium isolated from a deep-sea hydrothermal field at the Bayonnaise knoll of the Izu-Ogasawara arc, and a description of Mariprofundales ord. nov. and Zetaproteobacteria classis nov.</title>
        <authorList>
            <person name="Makita H."/>
            <person name="Tanaka E."/>
            <person name="Mitsunobu S."/>
            <person name="Miyazaki M."/>
            <person name="Nunoura T."/>
            <person name="Uematsu K."/>
            <person name="Takaki Y."/>
            <person name="Nishi S."/>
            <person name="Shimamura S."/>
            <person name="Takai K."/>
        </authorList>
    </citation>
    <scope>NUCLEOTIDE SEQUENCE [LARGE SCALE GENOMIC DNA]</scope>
    <source>
        <strain evidence="4 5">ET2</strain>
    </source>
</reference>
<evidence type="ECO:0000313" key="4">
    <source>
        <dbReference type="EMBL" id="GAV20410.1"/>
    </source>
</evidence>
<dbReference type="OrthoDB" id="7061261at2"/>
<feature type="active site" description="Proton donor" evidence="2">
    <location>
        <position position="42"/>
    </location>
</feature>
<gene>
    <name evidence="4" type="ORF">MMIC_P1375</name>
</gene>
<comment type="caution">
    <text evidence="4">The sequence shown here is derived from an EMBL/GenBank/DDBJ whole genome shotgun (WGS) entry which is preliminary data.</text>
</comment>
<comment type="catalytic activity">
    <reaction evidence="2">
        <text>a 3'-end 2',3'-cyclophospho-ribonucleotide-RNA + H2O = a 3'-end 2'-phospho-ribonucleotide-RNA + H(+)</text>
        <dbReference type="Rhea" id="RHEA:11828"/>
        <dbReference type="Rhea" id="RHEA-COMP:10464"/>
        <dbReference type="Rhea" id="RHEA-COMP:17353"/>
        <dbReference type="ChEBI" id="CHEBI:15377"/>
        <dbReference type="ChEBI" id="CHEBI:15378"/>
        <dbReference type="ChEBI" id="CHEBI:83064"/>
        <dbReference type="ChEBI" id="CHEBI:173113"/>
        <dbReference type="EC" id="3.1.4.58"/>
    </reaction>
</comment>
<evidence type="ECO:0000259" key="3">
    <source>
        <dbReference type="Pfam" id="PF02834"/>
    </source>
</evidence>
<keyword evidence="4" id="KW-0436">Ligase</keyword>
<dbReference type="PANTHER" id="PTHR35561">
    <property type="entry name" value="RNA 2',3'-CYCLIC PHOSPHODIESTERASE"/>
    <property type="match status" value="1"/>
</dbReference>
<dbReference type="PANTHER" id="PTHR35561:SF1">
    <property type="entry name" value="RNA 2',3'-CYCLIC PHOSPHODIESTERASE"/>
    <property type="match status" value="1"/>
</dbReference>
<comment type="similarity">
    <text evidence="2">Belongs to the 2H phosphoesterase superfamily. ThpR family.</text>
</comment>
<dbReference type="GO" id="GO:0004113">
    <property type="term" value="F:2',3'-cyclic-nucleotide 3'-phosphodiesterase activity"/>
    <property type="evidence" value="ECO:0007669"/>
    <property type="project" value="InterPro"/>
</dbReference>
<dbReference type="InterPro" id="IPR014051">
    <property type="entry name" value="Phosphoesterase_HXTX"/>
</dbReference>
<dbReference type="Proteomes" id="UP000231632">
    <property type="component" value="Unassembled WGS sequence"/>
</dbReference>
<organism evidence="4 5">
    <name type="scientific">Mariprofundus micogutta</name>
    <dbReference type="NCBI Taxonomy" id="1921010"/>
    <lineage>
        <taxon>Bacteria</taxon>
        <taxon>Pseudomonadati</taxon>
        <taxon>Pseudomonadota</taxon>
        <taxon>Candidatius Mariprofundia</taxon>
        <taxon>Mariprofundales</taxon>
        <taxon>Mariprofundaceae</taxon>
        <taxon>Mariprofundus</taxon>
    </lineage>
</organism>
<dbReference type="GO" id="GO:0008664">
    <property type="term" value="F:RNA 2',3'-cyclic 3'-phosphodiesterase activity"/>
    <property type="evidence" value="ECO:0007669"/>
    <property type="project" value="UniProtKB-EC"/>
</dbReference>
<dbReference type="STRING" id="1921010.MMIC_P1375"/>
<evidence type="ECO:0000313" key="5">
    <source>
        <dbReference type="Proteomes" id="UP000231632"/>
    </source>
</evidence>
<dbReference type="EC" id="3.1.4.58" evidence="2"/>
<proteinExistence type="inferred from homology"/>
<keyword evidence="5" id="KW-1185">Reference proteome</keyword>
<dbReference type="RefSeq" id="WP_072659724.1">
    <property type="nucleotide sequence ID" value="NZ_BDFD01000010.1"/>
</dbReference>
<comment type="function">
    <text evidence="2">Hydrolyzes RNA 2',3'-cyclic phosphodiester to an RNA 2'-phosphomonoester.</text>
</comment>
<dbReference type="GO" id="GO:0016874">
    <property type="term" value="F:ligase activity"/>
    <property type="evidence" value="ECO:0007669"/>
    <property type="project" value="UniProtKB-KW"/>
</dbReference>
<feature type="short sequence motif" description="HXTX 2" evidence="2">
    <location>
        <begin position="133"/>
        <end position="136"/>
    </location>
</feature>
<dbReference type="AlphaFoldDB" id="A0A1L8CNB4"/>
<feature type="active site" description="Proton acceptor" evidence="2">
    <location>
        <position position="133"/>
    </location>
</feature>
<accession>A0A1L8CNB4</accession>
<dbReference type="EMBL" id="BDFD01000010">
    <property type="protein sequence ID" value="GAV20410.1"/>
    <property type="molecule type" value="Genomic_DNA"/>
</dbReference>
<dbReference type="InterPro" id="IPR004175">
    <property type="entry name" value="RNA_CPDase"/>
</dbReference>
<feature type="short sequence motif" description="HXTX 1" evidence="2">
    <location>
        <begin position="42"/>
        <end position="45"/>
    </location>
</feature>
<keyword evidence="1 2" id="KW-0378">Hydrolase</keyword>